<dbReference type="GO" id="GO:0016787">
    <property type="term" value="F:hydrolase activity"/>
    <property type="evidence" value="ECO:0007669"/>
    <property type="project" value="UniProtKB-KW"/>
</dbReference>
<evidence type="ECO:0000313" key="6">
    <source>
        <dbReference type="Proteomes" id="UP000237608"/>
    </source>
</evidence>
<comment type="similarity">
    <text evidence="1">Belongs to the sulfatase family.</text>
</comment>
<name>A0A2S7WDP5_9FLAO</name>
<reference evidence="5 6" key="1">
    <citation type="submission" date="2016-12" db="EMBL/GenBank/DDBJ databases">
        <title>Trade-off between light-utilization and light-protection in marine flavobacteria.</title>
        <authorList>
            <person name="Kumagai Y."/>
            <person name="Yoshizawa S."/>
            <person name="Kogure K."/>
            <person name="Iwasaki W."/>
        </authorList>
    </citation>
    <scope>NUCLEOTIDE SEQUENCE [LARGE SCALE GENOMIC DNA]</scope>
    <source>
        <strain evidence="5 6">KCTC 22729</strain>
    </source>
</reference>
<keyword evidence="3" id="KW-0732">Signal</keyword>
<dbReference type="EMBL" id="MSCL01000001">
    <property type="protein sequence ID" value="PQJ75748.1"/>
    <property type="molecule type" value="Genomic_DNA"/>
</dbReference>
<sequence length="521" mass="60501">MKKISILFFIAISPFLSAQKMKDSSKKPNIIFIFSDDHATNAISAYSKRFAAIAPTPNIDLLANEGAILTNAFSTNAICGPSRASVITGKYSHVNKYYKNYQGGYFDGSQWTFPKALQAGGYETALVGKWHLASTPQGFDYYKYHIDHGEQGLYWDPTYNENGKKVKEKGYATNITTDFALNWLQERDTTKAFCLLLQYKAPHREWTPDEKYVNLYENETFPLPENFYDAYVGREKTAGDTHMTMDFFNRRDMKLTPPDSLSKKELNKWFDYGNNPGEIVVPNPDLKGNALKEWKFQRYIKDYLATIKSVDDNIGRVLKYIKDNNLDENTIIVYASDQGFFLGEHGWFDKRFMYEESMRMPFIIRYPKMIQPKTVVDDVISNIDIAPTLLELGGIAVPKEVQGKSFMANLQGKTSKKWRQSMYYHYYEYPFWHHVQPHYGIRTERYKLIHFYYNIDVWELYDLKNDPSEMTNLIHSKKHTSVIKKLKKELANLKSGYGNNMTFDELRAISDKNFGGHESHK</sequence>
<feature type="domain" description="N-sulphoglucosamine sulphohydrolase C-terminal" evidence="4">
    <location>
        <begin position="343"/>
        <end position="494"/>
    </location>
</feature>
<gene>
    <name evidence="5" type="ORF">BTO13_11170</name>
</gene>
<evidence type="ECO:0000256" key="3">
    <source>
        <dbReference type="SAM" id="SignalP"/>
    </source>
</evidence>
<dbReference type="InterPro" id="IPR024607">
    <property type="entry name" value="Sulfatase_CS"/>
</dbReference>
<evidence type="ECO:0000313" key="5">
    <source>
        <dbReference type="EMBL" id="PQJ75748.1"/>
    </source>
</evidence>
<evidence type="ECO:0000256" key="1">
    <source>
        <dbReference type="ARBA" id="ARBA00008779"/>
    </source>
</evidence>
<dbReference type="AlphaFoldDB" id="A0A2S7WDP5"/>
<keyword evidence="6" id="KW-1185">Reference proteome</keyword>
<dbReference type="PANTHER" id="PTHR43108:SF6">
    <property type="entry name" value="N-SULPHOGLUCOSAMINE SULPHOHYDROLASE"/>
    <property type="match status" value="1"/>
</dbReference>
<dbReference type="RefSeq" id="WP_226742884.1">
    <property type="nucleotide sequence ID" value="NZ_CP150662.1"/>
</dbReference>
<evidence type="ECO:0000259" key="4">
    <source>
        <dbReference type="Pfam" id="PF16347"/>
    </source>
</evidence>
<comment type="caution">
    <text evidence="5">The sequence shown here is derived from an EMBL/GenBank/DDBJ whole genome shotgun (WGS) entry which is preliminary data.</text>
</comment>
<feature type="chain" id="PRO_5015528218" evidence="3">
    <location>
        <begin position="19"/>
        <end position="521"/>
    </location>
</feature>
<dbReference type="CDD" id="cd16031">
    <property type="entry name" value="G6S_like"/>
    <property type="match status" value="1"/>
</dbReference>
<accession>A0A2S7WDP5</accession>
<dbReference type="Pfam" id="PF16347">
    <property type="entry name" value="SGSH_C"/>
    <property type="match status" value="1"/>
</dbReference>
<dbReference type="Proteomes" id="UP000237608">
    <property type="component" value="Unassembled WGS sequence"/>
</dbReference>
<dbReference type="InterPro" id="IPR017850">
    <property type="entry name" value="Alkaline_phosphatase_core_sf"/>
</dbReference>
<dbReference type="SUPFAM" id="SSF53649">
    <property type="entry name" value="Alkaline phosphatase-like"/>
    <property type="match status" value="1"/>
</dbReference>
<protein>
    <submittedName>
        <fullName evidence="5">Sulfatase</fullName>
    </submittedName>
</protein>
<dbReference type="PROSITE" id="PS00523">
    <property type="entry name" value="SULFATASE_1"/>
    <property type="match status" value="1"/>
</dbReference>
<dbReference type="Gene3D" id="3.40.720.10">
    <property type="entry name" value="Alkaline Phosphatase, subunit A"/>
    <property type="match status" value="1"/>
</dbReference>
<dbReference type="InterPro" id="IPR032506">
    <property type="entry name" value="SGSH_C"/>
</dbReference>
<dbReference type="PROSITE" id="PS00149">
    <property type="entry name" value="SULFATASE_2"/>
    <property type="match status" value="1"/>
</dbReference>
<feature type="signal peptide" evidence="3">
    <location>
        <begin position="1"/>
        <end position="18"/>
    </location>
</feature>
<evidence type="ECO:0000256" key="2">
    <source>
        <dbReference type="ARBA" id="ARBA00022801"/>
    </source>
</evidence>
<dbReference type="PANTHER" id="PTHR43108">
    <property type="entry name" value="N-ACETYLGLUCOSAMINE-6-SULFATASE FAMILY MEMBER"/>
    <property type="match status" value="1"/>
</dbReference>
<organism evidence="5 6">
    <name type="scientific">Polaribacter gangjinensis</name>
    <dbReference type="NCBI Taxonomy" id="574710"/>
    <lineage>
        <taxon>Bacteria</taxon>
        <taxon>Pseudomonadati</taxon>
        <taxon>Bacteroidota</taxon>
        <taxon>Flavobacteriia</taxon>
        <taxon>Flavobacteriales</taxon>
        <taxon>Flavobacteriaceae</taxon>
    </lineage>
</organism>
<proteinExistence type="inferred from homology"/>
<keyword evidence="2" id="KW-0378">Hydrolase</keyword>